<protein>
    <submittedName>
        <fullName evidence="1">Uncharacterized protein</fullName>
    </submittedName>
</protein>
<organism evidence="1 2">
    <name type="scientific">Dreissena polymorpha</name>
    <name type="common">Zebra mussel</name>
    <name type="synonym">Mytilus polymorpha</name>
    <dbReference type="NCBI Taxonomy" id="45954"/>
    <lineage>
        <taxon>Eukaryota</taxon>
        <taxon>Metazoa</taxon>
        <taxon>Spiralia</taxon>
        <taxon>Lophotrochozoa</taxon>
        <taxon>Mollusca</taxon>
        <taxon>Bivalvia</taxon>
        <taxon>Autobranchia</taxon>
        <taxon>Heteroconchia</taxon>
        <taxon>Euheterodonta</taxon>
        <taxon>Imparidentia</taxon>
        <taxon>Neoheterodontei</taxon>
        <taxon>Myida</taxon>
        <taxon>Dreissenoidea</taxon>
        <taxon>Dreissenidae</taxon>
        <taxon>Dreissena</taxon>
    </lineage>
</organism>
<evidence type="ECO:0000313" key="1">
    <source>
        <dbReference type="EMBL" id="KAH3875378.1"/>
    </source>
</evidence>
<dbReference type="AlphaFoldDB" id="A0A9D4MF18"/>
<name>A0A9D4MF18_DREPO</name>
<sequence length="159" mass="17071">MFHVRLQSIWQTVPCVTDTNFHALFASPGFGVPNVNPRAASTVWSSVVQDTAIYRTAHAETVVCLPTSSMTAVAHVLTVQTTFVIEPLVPVWTPSVTAAFSERPVTSPVLLTAVWIQMASLTVTSLSEIARMAAGTATLERNAHSDVPSSVKEAPLIQK</sequence>
<reference evidence="1" key="1">
    <citation type="journal article" date="2019" name="bioRxiv">
        <title>The Genome of the Zebra Mussel, Dreissena polymorpha: A Resource for Invasive Species Research.</title>
        <authorList>
            <person name="McCartney M.A."/>
            <person name="Auch B."/>
            <person name="Kono T."/>
            <person name="Mallez S."/>
            <person name="Zhang Y."/>
            <person name="Obille A."/>
            <person name="Becker A."/>
            <person name="Abrahante J.E."/>
            <person name="Garbe J."/>
            <person name="Badalamenti J.P."/>
            <person name="Herman A."/>
            <person name="Mangelson H."/>
            <person name="Liachko I."/>
            <person name="Sullivan S."/>
            <person name="Sone E.D."/>
            <person name="Koren S."/>
            <person name="Silverstein K.A.T."/>
            <person name="Beckman K.B."/>
            <person name="Gohl D.M."/>
        </authorList>
    </citation>
    <scope>NUCLEOTIDE SEQUENCE</scope>
    <source>
        <strain evidence="1">Duluth1</strain>
        <tissue evidence="1">Whole animal</tissue>
    </source>
</reference>
<evidence type="ECO:0000313" key="2">
    <source>
        <dbReference type="Proteomes" id="UP000828390"/>
    </source>
</evidence>
<reference evidence="1" key="2">
    <citation type="submission" date="2020-11" db="EMBL/GenBank/DDBJ databases">
        <authorList>
            <person name="McCartney M.A."/>
            <person name="Auch B."/>
            <person name="Kono T."/>
            <person name="Mallez S."/>
            <person name="Becker A."/>
            <person name="Gohl D.M."/>
            <person name="Silverstein K.A.T."/>
            <person name="Koren S."/>
            <person name="Bechman K.B."/>
            <person name="Herman A."/>
            <person name="Abrahante J.E."/>
            <person name="Garbe J."/>
        </authorList>
    </citation>
    <scope>NUCLEOTIDE SEQUENCE</scope>
    <source>
        <strain evidence="1">Duluth1</strain>
        <tissue evidence="1">Whole animal</tissue>
    </source>
</reference>
<keyword evidence="2" id="KW-1185">Reference proteome</keyword>
<dbReference type="Proteomes" id="UP000828390">
    <property type="component" value="Unassembled WGS sequence"/>
</dbReference>
<comment type="caution">
    <text evidence="1">The sequence shown here is derived from an EMBL/GenBank/DDBJ whole genome shotgun (WGS) entry which is preliminary data.</text>
</comment>
<accession>A0A9D4MF18</accession>
<gene>
    <name evidence="1" type="ORF">DPMN_038642</name>
</gene>
<proteinExistence type="predicted"/>
<dbReference type="EMBL" id="JAIWYP010000002">
    <property type="protein sequence ID" value="KAH3875378.1"/>
    <property type="molecule type" value="Genomic_DNA"/>
</dbReference>